<dbReference type="OrthoDB" id="6016233at2759"/>
<feature type="non-terminal residue" evidence="1">
    <location>
        <position position="205"/>
    </location>
</feature>
<dbReference type="AlphaFoldDB" id="A0A7D9JMP9"/>
<organism evidence="1 2">
    <name type="scientific">Paramuricea clavata</name>
    <name type="common">Red gorgonian</name>
    <name type="synonym">Violescent sea-whip</name>
    <dbReference type="NCBI Taxonomy" id="317549"/>
    <lineage>
        <taxon>Eukaryota</taxon>
        <taxon>Metazoa</taxon>
        <taxon>Cnidaria</taxon>
        <taxon>Anthozoa</taxon>
        <taxon>Octocorallia</taxon>
        <taxon>Malacalcyonacea</taxon>
        <taxon>Plexauridae</taxon>
        <taxon>Paramuricea</taxon>
    </lineage>
</organism>
<sequence length="205" mass="23135">KLIKAVIGLVGQVFTAALSNPATEEYQKAKNAIEQAIMSVFDTIQSFRSVSLTGFRITSRKFTSDFAALHFKSVAIIYISFPPSHPNGRYKPMEQLRHLHVNLATNLFPARNQSGAYVRPLYYEINDDHSPNHARRTVLGKYTFLPEKKGNHLEMSYARCLQRHTSNIGNSKIETLSHRNSLTTISSSRVFQSFTACVIGMKRGR</sequence>
<protein>
    <submittedName>
        <fullName evidence="1">Uncharacterized protein</fullName>
    </submittedName>
</protein>
<comment type="caution">
    <text evidence="1">The sequence shown here is derived from an EMBL/GenBank/DDBJ whole genome shotgun (WGS) entry which is preliminary data.</text>
</comment>
<keyword evidence="2" id="KW-1185">Reference proteome</keyword>
<dbReference type="Proteomes" id="UP001152795">
    <property type="component" value="Unassembled WGS sequence"/>
</dbReference>
<evidence type="ECO:0000313" key="2">
    <source>
        <dbReference type="Proteomes" id="UP001152795"/>
    </source>
</evidence>
<evidence type="ECO:0000313" key="1">
    <source>
        <dbReference type="EMBL" id="CAB4031875.1"/>
    </source>
</evidence>
<dbReference type="EMBL" id="CACRXK020017955">
    <property type="protein sequence ID" value="CAB4031875.1"/>
    <property type="molecule type" value="Genomic_DNA"/>
</dbReference>
<accession>A0A7D9JMP9</accession>
<reference evidence="1" key="1">
    <citation type="submission" date="2020-04" db="EMBL/GenBank/DDBJ databases">
        <authorList>
            <person name="Alioto T."/>
            <person name="Alioto T."/>
            <person name="Gomez Garrido J."/>
        </authorList>
    </citation>
    <scope>NUCLEOTIDE SEQUENCE</scope>
    <source>
        <strain evidence="1">A484AB</strain>
    </source>
</reference>
<proteinExistence type="predicted"/>
<gene>
    <name evidence="1" type="ORF">PACLA_8A049942</name>
</gene>
<feature type="non-terminal residue" evidence="1">
    <location>
        <position position="1"/>
    </location>
</feature>
<name>A0A7D9JMP9_PARCT</name>